<feature type="chain" id="PRO_5016794371" description="Secreted protein" evidence="2">
    <location>
        <begin position="24"/>
        <end position="92"/>
    </location>
</feature>
<evidence type="ECO:0000313" key="4">
    <source>
        <dbReference type="Proteomes" id="UP000252519"/>
    </source>
</evidence>
<dbReference type="Proteomes" id="UP000252519">
    <property type="component" value="Unassembled WGS sequence"/>
</dbReference>
<comment type="caution">
    <text evidence="3">The sequence shown here is derived from an EMBL/GenBank/DDBJ whole genome shotgun (WGS) entry which is preliminary data.</text>
</comment>
<dbReference type="EMBL" id="JOJR01000240">
    <property type="protein sequence ID" value="RCN41339.1"/>
    <property type="molecule type" value="Genomic_DNA"/>
</dbReference>
<name>A0A368GDK3_ANCCA</name>
<evidence type="ECO:0000313" key="3">
    <source>
        <dbReference type="EMBL" id="RCN41339.1"/>
    </source>
</evidence>
<evidence type="ECO:0000256" key="2">
    <source>
        <dbReference type="SAM" id="SignalP"/>
    </source>
</evidence>
<protein>
    <recommendedName>
        <fullName evidence="5">Secreted protein</fullName>
    </recommendedName>
</protein>
<evidence type="ECO:0000256" key="1">
    <source>
        <dbReference type="SAM" id="MobiDB-lite"/>
    </source>
</evidence>
<evidence type="ECO:0008006" key="5">
    <source>
        <dbReference type="Google" id="ProtNLM"/>
    </source>
</evidence>
<accession>A0A368GDK3</accession>
<feature type="signal peptide" evidence="2">
    <location>
        <begin position="1"/>
        <end position="23"/>
    </location>
</feature>
<sequence length="92" mass="9905">MIVSLRLLSILTVLLQLSTIVSSLTNVPPPGALEGEGSSTRWPWSSSEGSLEDSFERRKRDDVVPDDAVVMNGTTNSTDDSQIEGQTDINGN</sequence>
<feature type="compositionally biased region" description="Polar residues" evidence="1">
    <location>
        <begin position="72"/>
        <end position="92"/>
    </location>
</feature>
<gene>
    <name evidence="3" type="ORF">ANCCAN_12722</name>
</gene>
<keyword evidence="4" id="KW-1185">Reference proteome</keyword>
<proteinExistence type="predicted"/>
<feature type="compositionally biased region" description="Basic and acidic residues" evidence="1">
    <location>
        <begin position="54"/>
        <end position="63"/>
    </location>
</feature>
<organism evidence="3 4">
    <name type="scientific">Ancylostoma caninum</name>
    <name type="common">Dog hookworm</name>
    <dbReference type="NCBI Taxonomy" id="29170"/>
    <lineage>
        <taxon>Eukaryota</taxon>
        <taxon>Metazoa</taxon>
        <taxon>Ecdysozoa</taxon>
        <taxon>Nematoda</taxon>
        <taxon>Chromadorea</taxon>
        <taxon>Rhabditida</taxon>
        <taxon>Rhabditina</taxon>
        <taxon>Rhabditomorpha</taxon>
        <taxon>Strongyloidea</taxon>
        <taxon>Ancylostomatidae</taxon>
        <taxon>Ancylostomatinae</taxon>
        <taxon>Ancylostoma</taxon>
    </lineage>
</organism>
<feature type="compositionally biased region" description="Polar residues" evidence="1">
    <location>
        <begin position="37"/>
        <end position="49"/>
    </location>
</feature>
<feature type="region of interest" description="Disordered" evidence="1">
    <location>
        <begin position="25"/>
        <end position="92"/>
    </location>
</feature>
<dbReference type="AlphaFoldDB" id="A0A368GDK3"/>
<reference evidence="3 4" key="1">
    <citation type="submission" date="2014-10" db="EMBL/GenBank/DDBJ databases">
        <title>Draft genome of the hookworm Ancylostoma caninum.</title>
        <authorList>
            <person name="Mitreva M."/>
        </authorList>
    </citation>
    <scope>NUCLEOTIDE SEQUENCE [LARGE SCALE GENOMIC DNA]</scope>
    <source>
        <strain evidence="3 4">Baltimore</strain>
    </source>
</reference>
<keyword evidence="2" id="KW-0732">Signal</keyword>